<dbReference type="GO" id="GO:0007224">
    <property type="term" value="P:smoothened signaling pathway"/>
    <property type="evidence" value="ECO:0007669"/>
    <property type="project" value="InterPro"/>
</dbReference>
<organism evidence="11 12">
    <name type="scientific">Periophthalmus magnuspinnatus</name>
    <dbReference type="NCBI Taxonomy" id="409849"/>
    <lineage>
        <taxon>Eukaryota</taxon>
        <taxon>Metazoa</taxon>
        <taxon>Chordata</taxon>
        <taxon>Craniata</taxon>
        <taxon>Vertebrata</taxon>
        <taxon>Euteleostomi</taxon>
        <taxon>Actinopterygii</taxon>
        <taxon>Neopterygii</taxon>
        <taxon>Teleostei</taxon>
        <taxon>Neoteleostei</taxon>
        <taxon>Acanthomorphata</taxon>
        <taxon>Gobiaria</taxon>
        <taxon>Gobiiformes</taxon>
        <taxon>Gobioidei</taxon>
        <taxon>Gobiidae</taxon>
        <taxon>Oxudercinae</taxon>
        <taxon>Periophthalmus</taxon>
    </lineage>
</organism>
<evidence type="ECO:0000256" key="9">
    <source>
        <dbReference type="ARBA" id="ARBA00023273"/>
    </source>
</evidence>
<dbReference type="PANTHER" id="PTHR16795">
    <property type="entry name" value="LIMBIN/ELLIS-VAN CREVELD PROTEIN"/>
    <property type="match status" value="1"/>
</dbReference>
<keyword evidence="8" id="KW-0206">Cytoskeleton</keyword>
<keyword evidence="3" id="KW-1003">Cell membrane</keyword>
<evidence type="ECO:0000256" key="5">
    <source>
        <dbReference type="ARBA" id="ARBA00022692"/>
    </source>
</evidence>
<dbReference type="InterPro" id="IPR022076">
    <property type="entry name" value="Limbin"/>
</dbReference>
<comment type="subcellular location">
    <subcellularLocation>
        <location evidence="2">Cell membrane</location>
        <topology evidence="2">Single-pass membrane protein</topology>
    </subcellularLocation>
    <subcellularLocation>
        <location evidence="1">Cytoplasm</location>
        <location evidence="1">Cytoskeleton</location>
        <location evidence="1">Cilium basal body</location>
    </subcellularLocation>
</comment>
<evidence type="ECO:0000256" key="4">
    <source>
        <dbReference type="ARBA" id="ARBA00022490"/>
    </source>
</evidence>
<feature type="transmembrane region" description="Helical" evidence="10">
    <location>
        <begin position="116"/>
        <end position="137"/>
    </location>
</feature>
<dbReference type="Pfam" id="PF12297">
    <property type="entry name" value="EVC2_like"/>
    <property type="match status" value="1"/>
</dbReference>
<dbReference type="GO" id="GO:0098797">
    <property type="term" value="C:plasma membrane protein complex"/>
    <property type="evidence" value="ECO:0007669"/>
    <property type="project" value="TreeGrafter"/>
</dbReference>
<protein>
    <recommendedName>
        <fullName evidence="13">EvC ciliary complex subunit 2</fullName>
    </recommendedName>
</protein>
<dbReference type="STRING" id="409849.ENSPMGP00000009336"/>
<keyword evidence="6 10" id="KW-1133">Transmembrane helix</keyword>
<dbReference type="PANTHER" id="PTHR16795:SF14">
    <property type="entry name" value="LIMBIN"/>
    <property type="match status" value="1"/>
</dbReference>
<sequence length="887" mass="100095">GPSHGSNLTQVAVRDSISGLAPVRSEVRSLGWSEGREVEAGYQSFAIDSLYAGSQVVLNYSAHIRSPKTGVLELPAYLTFSNASQNDVNMFGPLTANLTLRVNSTVRMFPHPTLHFAGFLGGFLVSLALVLLGFLFLNCVDPGTALRLCPKQRHGAASDLEFDTSEVSNGLKQEAEFEDKIVDIMTLEEPQDMQHALDSLETSSLLRASAQLEASRLQMHRDLVVALLSQGAGSGVTLVEVLLGQIMALEGRLQEEHQDKMAALTEHFNQEMRDTMNAINTQLLRDTEEREEAERKSRDTETALHCRTLQEKFHKLKERWVQHHLLVRQEEVSARVQREVAERRREVVHQIFCEELEEATRTGDMDQSSASTLQHLYFNCQDFLEQMWDEVVAHQKAILSERQTHRKLLVQSLQGVHSLVSETFCNNNSRRGGPGGELQALYDRGQQEVLVQRQRLQETVKQEKAALRCDLLQKRRDKLSNMVQHTCTHLHKLTHLTYCSRNVETKLDSVLKYSRVKDSFSLFSSLISFFCLYRRLLSSQLSLSDSDLLKLKLEYQKCFSVMDRCLVVPPAVLRAKVQRGLEEWRRSQEKLMVTLHIAGLAAAEEEFQQDLCRVDIDLAPPVDTDPLTTLSSVSPPPPIPPLLEDGVLEVKPDCNMGSILQEALYKREQLLSLSEESTSRTQIREDLRQHLELRRLQQLCAQDVKFTSVLVRLLEVPRDVLMQMLCVLLPALPERELLSLCESLSPKDLPQCPRLSSLNHLIVKLRADFTREASLDAPVCVTNDDIIFRMEEKRRGLLEKLLSSVCAPPPSATPLILVQPEIGTRSETGPEIGTRPGSDFLKLCLVKLFIFRDMPVSAQTPEGAIRKRRRNFLNLKKSSVAPLISDS</sequence>
<keyword evidence="4" id="KW-0963">Cytoplasm</keyword>
<dbReference type="Proteomes" id="UP000261520">
    <property type="component" value="Unplaced"/>
</dbReference>
<evidence type="ECO:0000256" key="6">
    <source>
        <dbReference type="ARBA" id="ARBA00022989"/>
    </source>
</evidence>
<keyword evidence="12" id="KW-1185">Reference proteome</keyword>
<dbReference type="Ensembl" id="ENSPMGT00000009957.1">
    <property type="protein sequence ID" value="ENSPMGP00000009336.1"/>
    <property type="gene ID" value="ENSPMGG00000007738.1"/>
</dbReference>
<evidence type="ECO:0000256" key="1">
    <source>
        <dbReference type="ARBA" id="ARBA00004120"/>
    </source>
</evidence>
<name>A0A3B3ZYI3_9GOBI</name>
<evidence type="ECO:0000256" key="8">
    <source>
        <dbReference type="ARBA" id="ARBA00023212"/>
    </source>
</evidence>
<dbReference type="AlphaFoldDB" id="A0A3B3ZYI3"/>
<dbReference type="InterPro" id="IPR026501">
    <property type="entry name" value="Limbin/EVC"/>
</dbReference>
<keyword evidence="9" id="KW-0966">Cell projection</keyword>
<keyword evidence="7 10" id="KW-0472">Membrane</keyword>
<reference evidence="11" key="1">
    <citation type="submission" date="2025-08" db="UniProtKB">
        <authorList>
            <consortium name="Ensembl"/>
        </authorList>
    </citation>
    <scope>IDENTIFICATION</scope>
</reference>
<evidence type="ECO:0000256" key="7">
    <source>
        <dbReference type="ARBA" id="ARBA00023136"/>
    </source>
</evidence>
<evidence type="ECO:0000256" key="2">
    <source>
        <dbReference type="ARBA" id="ARBA00004162"/>
    </source>
</evidence>
<evidence type="ECO:0000313" key="11">
    <source>
        <dbReference type="Ensembl" id="ENSPMGP00000009336.1"/>
    </source>
</evidence>
<evidence type="ECO:0000256" key="3">
    <source>
        <dbReference type="ARBA" id="ARBA00022475"/>
    </source>
</evidence>
<evidence type="ECO:0008006" key="13">
    <source>
        <dbReference type="Google" id="ProtNLM"/>
    </source>
</evidence>
<evidence type="ECO:0000256" key="10">
    <source>
        <dbReference type="SAM" id="Phobius"/>
    </source>
</evidence>
<proteinExistence type="predicted"/>
<accession>A0A3B3ZYI3</accession>
<reference evidence="11" key="2">
    <citation type="submission" date="2025-09" db="UniProtKB">
        <authorList>
            <consortium name="Ensembl"/>
        </authorList>
    </citation>
    <scope>IDENTIFICATION</scope>
</reference>
<evidence type="ECO:0000313" key="12">
    <source>
        <dbReference type="Proteomes" id="UP000261520"/>
    </source>
</evidence>
<dbReference type="GO" id="GO:0060170">
    <property type="term" value="C:ciliary membrane"/>
    <property type="evidence" value="ECO:0007669"/>
    <property type="project" value="TreeGrafter"/>
</dbReference>
<keyword evidence="5 10" id="KW-0812">Transmembrane</keyword>